<dbReference type="FunFam" id="3.40.50.10140:FF:000007">
    <property type="entry name" value="Disease resistance protein (TIR-NBS-LRR class)"/>
    <property type="match status" value="1"/>
</dbReference>
<keyword evidence="10" id="KW-0539">Nucleus</keyword>
<dbReference type="InterPro" id="IPR000157">
    <property type="entry name" value="TIR_dom"/>
</dbReference>
<dbReference type="SMART" id="SM00369">
    <property type="entry name" value="LRR_TYP"/>
    <property type="match status" value="6"/>
</dbReference>
<dbReference type="Pfam" id="PF00931">
    <property type="entry name" value="NB-ARC"/>
    <property type="match status" value="1"/>
</dbReference>
<evidence type="ECO:0000313" key="15">
    <source>
        <dbReference type="EMBL" id="CAN77694.1"/>
    </source>
</evidence>
<evidence type="ECO:0000256" key="1">
    <source>
        <dbReference type="ARBA" id="ARBA00004123"/>
    </source>
</evidence>
<dbReference type="InterPro" id="IPR032675">
    <property type="entry name" value="LRR_dom_sf"/>
</dbReference>
<feature type="region of interest" description="Disordered" evidence="13">
    <location>
        <begin position="940"/>
        <end position="965"/>
    </location>
</feature>
<dbReference type="InterPro" id="IPR058192">
    <property type="entry name" value="WHD_ROQ1-like"/>
</dbReference>
<comment type="subcellular location">
    <subcellularLocation>
        <location evidence="2">Cytoplasm</location>
    </subcellularLocation>
    <subcellularLocation>
        <location evidence="1">Nucleus</location>
    </subcellularLocation>
</comment>
<dbReference type="InterPro" id="IPR045344">
    <property type="entry name" value="C-JID"/>
</dbReference>
<evidence type="ECO:0000256" key="11">
    <source>
        <dbReference type="ARBA" id="ARBA00047304"/>
    </source>
</evidence>
<dbReference type="SMART" id="SM00255">
    <property type="entry name" value="TIR"/>
    <property type="match status" value="1"/>
</dbReference>
<evidence type="ECO:0000256" key="7">
    <source>
        <dbReference type="ARBA" id="ARBA00022801"/>
    </source>
</evidence>
<dbReference type="SUPFAM" id="SSF52058">
    <property type="entry name" value="L domain-like"/>
    <property type="match status" value="2"/>
</dbReference>
<organism evidence="15">
    <name type="scientific">Vitis vinifera</name>
    <name type="common">Grape</name>
    <dbReference type="NCBI Taxonomy" id="29760"/>
    <lineage>
        <taxon>Eukaryota</taxon>
        <taxon>Viridiplantae</taxon>
        <taxon>Streptophyta</taxon>
        <taxon>Embryophyta</taxon>
        <taxon>Tracheophyta</taxon>
        <taxon>Spermatophyta</taxon>
        <taxon>Magnoliopsida</taxon>
        <taxon>eudicotyledons</taxon>
        <taxon>Gunneridae</taxon>
        <taxon>Pentapetalae</taxon>
        <taxon>rosids</taxon>
        <taxon>Vitales</taxon>
        <taxon>Vitaceae</taxon>
        <taxon>Viteae</taxon>
        <taxon>Vitis</taxon>
    </lineage>
</organism>
<dbReference type="GO" id="GO:0043068">
    <property type="term" value="P:positive regulation of programmed cell death"/>
    <property type="evidence" value="ECO:0007669"/>
    <property type="project" value="UniProtKB-ARBA"/>
</dbReference>
<dbReference type="SUPFAM" id="SSF52540">
    <property type="entry name" value="P-loop containing nucleoside triphosphate hydrolases"/>
    <property type="match status" value="1"/>
</dbReference>
<evidence type="ECO:0000256" key="12">
    <source>
        <dbReference type="ARBA" id="ARBA00061488"/>
    </source>
</evidence>
<evidence type="ECO:0000256" key="13">
    <source>
        <dbReference type="SAM" id="MobiDB-lite"/>
    </source>
</evidence>
<comment type="catalytic activity">
    <reaction evidence="11">
        <text>NAD(+) + H2O = ADP-D-ribose + nicotinamide + H(+)</text>
        <dbReference type="Rhea" id="RHEA:16301"/>
        <dbReference type="ChEBI" id="CHEBI:15377"/>
        <dbReference type="ChEBI" id="CHEBI:15378"/>
        <dbReference type="ChEBI" id="CHEBI:17154"/>
        <dbReference type="ChEBI" id="CHEBI:57540"/>
        <dbReference type="ChEBI" id="CHEBI:57967"/>
        <dbReference type="EC" id="3.2.2.6"/>
    </reaction>
    <physiologicalReaction direction="left-to-right" evidence="11">
        <dbReference type="Rhea" id="RHEA:16302"/>
    </physiologicalReaction>
</comment>
<dbReference type="Pfam" id="PF23282">
    <property type="entry name" value="WHD_ROQ1"/>
    <property type="match status" value="1"/>
</dbReference>
<dbReference type="InterPro" id="IPR003591">
    <property type="entry name" value="Leu-rich_rpt_typical-subtyp"/>
</dbReference>
<dbReference type="Gene3D" id="1.10.8.430">
    <property type="entry name" value="Helical domain of apoptotic protease-activating factors"/>
    <property type="match status" value="1"/>
</dbReference>
<keyword evidence="6" id="KW-0677">Repeat</keyword>
<dbReference type="InterPro" id="IPR055414">
    <property type="entry name" value="LRR_R13L4/SHOC2-like"/>
</dbReference>
<dbReference type="EMBL" id="AM485217">
    <property type="protein sequence ID" value="CAN77694.1"/>
    <property type="molecule type" value="Genomic_DNA"/>
</dbReference>
<keyword evidence="9" id="KW-0520">NAD</keyword>
<dbReference type="GO" id="GO:0005737">
    <property type="term" value="C:cytoplasm"/>
    <property type="evidence" value="ECO:0007669"/>
    <property type="project" value="UniProtKB-SubCell"/>
</dbReference>
<dbReference type="GO" id="GO:0050832">
    <property type="term" value="P:defense response to fungus"/>
    <property type="evidence" value="ECO:0007669"/>
    <property type="project" value="UniProtKB-ARBA"/>
</dbReference>
<accession>A5C7N9</accession>
<dbReference type="InterPro" id="IPR035897">
    <property type="entry name" value="Toll_tir_struct_dom_sf"/>
</dbReference>
<dbReference type="Pfam" id="PF23598">
    <property type="entry name" value="LRR_14"/>
    <property type="match status" value="1"/>
</dbReference>
<dbReference type="PRINTS" id="PR00364">
    <property type="entry name" value="DISEASERSIST"/>
</dbReference>
<dbReference type="InterPro" id="IPR044974">
    <property type="entry name" value="Disease_R_plants"/>
</dbReference>
<evidence type="ECO:0000256" key="10">
    <source>
        <dbReference type="ARBA" id="ARBA00023242"/>
    </source>
</evidence>
<dbReference type="Gene3D" id="3.80.10.10">
    <property type="entry name" value="Ribonuclease Inhibitor"/>
    <property type="match status" value="4"/>
</dbReference>
<dbReference type="SUPFAM" id="SSF52200">
    <property type="entry name" value="Toll/Interleukin receptor TIR domain"/>
    <property type="match status" value="1"/>
</dbReference>
<dbReference type="InterPro" id="IPR027417">
    <property type="entry name" value="P-loop_NTPase"/>
</dbReference>
<dbReference type="EC" id="3.2.2.6" evidence="3"/>
<evidence type="ECO:0000256" key="3">
    <source>
        <dbReference type="ARBA" id="ARBA00011982"/>
    </source>
</evidence>
<dbReference type="Pfam" id="PF20160">
    <property type="entry name" value="C-JID"/>
    <property type="match status" value="1"/>
</dbReference>
<dbReference type="Gene3D" id="3.40.50.10140">
    <property type="entry name" value="Toll/interleukin-1 receptor homology (TIR) domain"/>
    <property type="match status" value="1"/>
</dbReference>
<dbReference type="Pfam" id="PF01582">
    <property type="entry name" value="TIR"/>
    <property type="match status" value="1"/>
</dbReference>
<evidence type="ECO:0000256" key="8">
    <source>
        <dbReference type="ARBA" id="ARBA00022821"/>
    </source>
</evidence>
<reference evidence="15" key="1">
    <citation type="journal article" date="2007" name="PLoS ONE">
        <title>The first genome sequence of an elite grapevine cultivar (Pinot noir Vitis vinifera L.): coping with a highly heterozygous genome.</title>
        <authorList>
            <person name="Velasco R."/>
            <person name="Zharkikh A."/>
            <person name="Troggio M."/>
            <person name="Cartwright D.A."/>
            <person name="Cestaro A."/>
            <person name="Pruss D."/>
            <person name="Pindo M."/>
            <person name="FitzGerald L.M."/>
            <person name="Vezzulli S."/>
            <person name="Reid J."/>
            <person name="Malacarne G."/>
            <person name="Iliev D."/>
            <person name="Coppola G."/>
            <person name="Wardell B."/>
            <person name="Micheletti D."/>
            <person name="Macalma T."/>
            <person name="Facci M."/>
            <person name="Mitchell J.T."/>
            <person name="Perazzolli M."/>
            <person name="Eldredge G."/>
            <person name="Gatto P."/>
            <person name="Oyzerski R."/>
            <person name="Moretto M."/>
            <person name="Gutin N."/>
            <person name="Stefanini M."/>
            <person name="Chen Y."/>
            <person name="Segala C."/>
            <person name="Davenport C."/>
            <person name="Dematte L."/>
            <person name="Mraz A."/>
            <person name="Battilana J."/>
            <person name="Stormo K."/>
            <person name="Costa F."/>
            <person name="Tao Q."/>
            <person name="Si-Ammour A."/>
            <person name="Harkins T."/>
            <person name="Lackey A."/>
            <person name="Perbost C."/>
            <person name="Taillon B."/>
            <person name="Stella A."/>
            <person name="Solovyev V."/>
            <person name="Fawcett J.A."/>
            <person name="Sterck L."/>
            <person name="Vandepoele K."/>
            <person name="Grando S.M."/>
            <person name="Toppo S."/>
            <person name="Moser C."/>
            <person name="Lanchbury J."/>
            <person name="Bogden R."/>
            <person name="Skolnick M."/>
            <person name="Sgaramella V."/>
            <person name="Bhatnagar S.K."/>
            <person name="Fontana P."/>
            <person name="Gutin A."/>
            <person name="Van de Peer Y."/>
            <person name="Salamini F."/>
            <person name="Viola R."/>
        </authorList>
    </citation>
    <scope>NUCLEOTIDE SEQUENCE</scope>
</reference>
<dbReference type="GO" id="GO:0043531">
    <property type="term" value="F:ADP binding"/>
    <property type="evidence" value="ECO:0007669"/>
    <property type="project" value="InterPro"/>
</dbReference>
<dbReference type="GO" id="GO:0061809">
    <property type="term" value="F:NAD+ nucleosidase activity, cyclic ADP-ribose generating"/>
    <property type="evidence" value="ECO:0007669"/>
    <property type="project" value="UniProtKB-EC"/>
</dbReference>
<evidence type="ECO:0000256" key="5">
    <source>
        <dbReference type="ARBA" id="ARBA00022614"/>
    </source>
</evidence>
<keyword evidence="5" id="KW-0433">Leucine-rich repeat</keyword>
<evidence type="ECO:0000256" key="6">
    <source>
        <dbReference type="ARBA" id="ARBA00022737"/>
    </source>
</evidence>
<dbReference type="Pfam" id="PF07725">
    <property type="entry name" value="LRR_3"/>
    <property type="match status" value="1"/>
</dbReference>
<keyword evidence="7" id="KW-0378">Hydrolase</keyword>
<evidence type="ECO:0000256" key="9">
    <source>
        <dbReference type="ARBA" id="ARBA00023027"/>
    </source>
</evidence>
<comment type="similarity">
    <text evidence="12">Belongs to the disease resistance TIR-NB-LRR family.</text>
</comment>
<dbReference type="ExpressionAtlas" id="A5C7N9">
    <property type="expression patterns" value="baseline"/>
</dbReference>
<dbReference type="Gene3D" id="3.40.50.300">
    <property type="entry name" value="P-loop containing nucleotide triphosphate hydrolases"/>
    <property type="match status" value="1"/>
</dbReference>
<evidence type="ECO:0000256" key="2">
    <source>
        <dbReference type="ARBA" id="ARBA00004496"/>
    </source>
</evidence>
<evidence type="ECO:0000256" key="4">
    <source>
        <dbReference type="ARBA" id="ARBA00022490"/>
    </source>
</evidence>
<dbReference type="GO" id="GO:0005634">
    <property type="term" value="C:nucleus"/>
    <property type="evidence" value="ECO:0007669"/>
    <property type="project" value="UniProtKB-SubCell"/>
</dbReference>
<gene>
    <name evidence="15" type="ORF">VITISV_029044</name>
</gene>
<dbReference type="InterPro" id="IPR058546">
    <property type="entry name" value="RPS4B/Roq1-like_LRR"/>
</dbReference>
<dbReference type="InterPro" id="IPR042197">
    <property type="entry name" value="Apaf_helical"/>
</dbReference>
<protein>
    <recommendedName>
        <fullName evidence="3">ADP-ribosyl cyclase/cyclic ADP-ribose hydrolase</fullName>
        <ecNumber evidence="3">3.2.2.6</ecNumber>
    </recommendedName>
</protein>
<dbReference type="PANTHER" id="PTHR11017:SF570">
    <property type="entry name" value="DISEASE RESISTANCE PROTEIN (TIR-NBS CLASS)-RELATED"/>
    <property type="match status" value="1"/>
</dbReference>
<name>A5C7N9_VITVI</name>
<dbReference type="GO" id="GO:0007165">
    <property type="term" value="P:signal transduction"/>
    <property type="evidence" value="ECO:0007669"/>
    <property type="project" value="InterPro"/>
</dbReference>
<sequence length="1530" mass="175091">MASSSTRRASSSTSSISRTYDVFLSFKGEDTRRNFTDHLYTALVACGIQTFRDNEELEKGGDIASDLSRAIEESRIFIIIFSKNYAYSTWCLNELVKIVECMKQKDIMVLPIFYHVDPSDVRRQRGNFGDALAHHEGDADQQKKQMVQKWRIALTKAADLSGCHVDDQYETEAVNEIINKIVGSLNCQPLNVGKNIVGISVHLENLKSMMNTELNKVNVIGICGTGGIGKTTIAKAIYNEISYQYDGSSFLRNMRERSKGDILQLQKELLHGILKGKGFRISNVDEGVNMIKRCLNSKRVLVIFYDVDDLTQLEYLAEEKDWFDVKSTIIITSRDKQVLAHYGVHISYEVSKFNNKEAIELFSLWAFKQNLPKEAYKNLSYNMIEYADGLPLALKLLGASLFGKKISEWESALYKLKRIPHMEINKVLRISFDGLDDMDKKIFLDVACFFKEKDKYFVSRILGPHAEYGIATLNDKCLITISKNMIDMHDLIQQMGREIIRQECPEDLGRRSRVWDSDAYHVLTRNMGTRAIEGLFLDICKFDPIQFAKESFKQMDRLRLLKIHKGDEYDLISVFGSHPYEKLFYEDCLPRDFEFSSKLTYLHWDGYSLESLPTNFHAKDLVELILRGSNIKQLWRGNKLHNELKVINLNYSVHLTEIPDFSSVPNLEILTLEGCVKLECLPRGIYKWKYLQTLSCRGCSKLKRFPEIKGNMRKLRELDLSGTAIKVLPSSLFEHLKALEILSFRMSSKLNKIPIDICCLSSLEVLDLSHCNIMEGGIPSDICHLSSLKELNLKSNDFRSIPATINQLSRLQVLNLSHCQNLQHIPELPSSLRLLDAHGSNPTSSRASFLPVHSLVNCFNSEIQDLNCSSRNEVWSENSVSTYGSKGICIVLPGSSGVPEWIMDDQGIATELPQNWNQNNEFLGFALCCVYVPLDDESEDVSENESDNRSEDESAHTSENEIDDKSKNDSVAELSEYVFTPSCRLKCSLKICGDNITLVDLPLYESSCFCYDQDNDSVSRQTWVIWYSKAAIQEWYPSDQWPYIVPLFEGFYNTFKKAFKVEECKVRLIYSQDLPPTTQTQDAHADVRRCSECQQEATCRWRGCFKDSDMKELPIIENPSELDGLCLRDCKTLKSLPSSICEFKSLTTLSCSGCSQLESFPEILEDMVVFQKLDLDGTAIKEIPSSIQRLRGLQYLNLAYCENLVNLPESICNLTSLRTLIVVSCPKLNKLPENLGRLQSLEYLYVKDLDSMNCQLPSLSGLCSLITLQLINCGLREIPSGIWHLSSLQHLSLRGNRFSSIPDGINQLYNLIVFDLSHCQMLQHIPELPSSLEYLDAHQCSSLEILSSPSTLLWSSLFKCFKSRIQRQKIYTLLSVQEFEVNFKVQMFIPGSNGIPGWISHQKNGSKITMRLPRYWYENDDFLGFALCSLHVPLDIEEENRSFKCKLNFNNRAFLLVDDFWSKRNCERCLHGDESNQVWLIYYPKSKIPKKYHSNEYRTLNTSFSEYFGTEPVKVERCGFHFIYAQEDYG</sequence>
<feature type="compositionally biased region" description="Basic and acidic residues" evidence="13">
    <location>
        <begin position="946"/>
        <end position="965"/>
    </location>
</feature>
<dbReference type="InterPro" id="IPR011713">
    <property type="entry name" value="Leu-rich_rpt_3"/>
</dbReference>
<dbReference type="InterPro" id="IPR002182">
    <property type="entry name" value="NB-ARC"/>
</dbReference>
<feature type="domain" description="TIR" evidence="14">
    <location>
        <begin position="19"/>
        <end position="160"/>
    </location>
</feature>
<keyword evidence="8" id="KW-0611">Plant defense</keyword>
<keyword evidence="4" id="KW-0963">Cytoplasm</keyword>
<dbReference type="Pfam" id="PF23286">
    <property type="entry name" value="LRR_13"/>
    <property type="match status" value="1"/>
</dbReference>
<dbReference type="PANTHER" id="PTHR11017">
    <property type="entry name" value="LEUCINE-RICH REPEAT-CONTAINING PROTEIN"/>
    <property type="match status" value="1"/>
</dbReference>
<evidence type="ECO:0000259" key="14">
    <source>
        <dbReference type="SMART" id="SM00255"/>
    </source>
</evidence>
<proteinExistence type="inferred from homology"/>